<sequence>MADYCSVTLDQAPAHKCLCRRDQKHNSPHRCYCGHLWGDPFVEMSYDEQRAFLGLPRVDLIAGSYQLGKAYTERILDELMPQEEVWTTFAGLRSHGLGPAPVPASSPRDDLGKEIVIAADGLSIGGRRFPGVIAKDSLHVEPISETPGLWQVDLSLITTTPPRFIGTRLVDAGGCQLQMRSGRWECALDHEYHRDAQIIERLNGSKIGRT</sequence>
<dbReference type="RefSeq" id="WP_145693374.1">
    <property type="nucleotide sequence ID" value="NZ_VLJT01000084.1"/>
</dbReference>
<proteinExistence type="predicted"/>
<dbReference type="EMBL" id="VLJT01000084">
    <property type="protein sequence ID" value="TWH05592.1"/>
    <property type="molecule type" value="Genomic_DNA"/>
</dbReference>
<protein>
    <submittedName>
        <fullName evidence="1">Uncharacterized protein</fullName>
    </submittedName>
</protein>
<name>A0A562D7S0_RHORH</name>
<comment type="caution">
    <text evidence="1">The sequence shown here is derived from an EMBL/GenBank/DDBJ whole genome shotgun (WGS) entry which is preliminary data.</text>
</comment>
<evidence type="ECO:0000313" key="2">
    <source>
        <dbReference type="Proteomes" id="UP000317573"/>
    </source>
</evidence>
<organism evidence="1 2">
    <name type="scientific">Rhodococcus rhodochrous J45</name>
    <dbReference type="NCBI Taxonomy" id="935266"/>
    <lineage>
        <taxon>Bacteria</taxon>
        <taxon>Bacillati</taxon>
        <taxon>Actinomycetota</taxon>
        <taxon>Actinomycetes</taxon>
        <taxon>Mycobacteriales</taxon>
        <taxon>Nocardiaceae</taxon>
        <taxon>Rhodococcus</taxon>
    </lineage>
</organism>
<dbReference type="AlphaFoldDB" id="A0A562D7S0"/>
<dbReference type="Proteomes" id="UP000317573">
    <property type="component" value="Unassembled WGS sequence"/>
</dbReference>
<gene>
    <name evidence="1" type="ORF">L618_008000000030</name>
</gene>
<evidence type="ECO:0000313" key="1">
    <source>
        <dbReference type="EMBL" id="TWH05592.1"/>
    </source>
</evidence>
<accession>A0A562D7S0</accession>
<reference evidence="1 2" key="1">
    <citation type="submission" date="2019-07" db="EMBL/GenBank/DDBJ databases">
        <title>Genome sequencing of lignin-degrading bacterial isolates.</title>
        <authorList>
            <person name="Gladden J."/>
        </authorList>
    </citation>
    <scope>NUCLEOTIDE SEQUENCE [LARGE SCALE GENOMIC DNA]</scope>
    <source>
        <strain evidence="1 2">J45</strain>
    </source>
</reference>